<organism evidence="2 3">
    <name type="scientific">Pedobacter mendelii</name>
    <dbReference type="NCBI Taxonomy" id="1908240"/>
    <lineage>
        <taxon>Bacteria</taxon>
        <taxon>Pseudomonadati</taxon>
        <taxon>Bacteroidota</taxon>
        <taxon>Sphingobacteriia</taxon>
        <taxon>Sphingobacteriales</taxon>
        <taxon>Sphingobacteriaceae</taxon>
        <taxon>Pedobacter</taxon>
    </lineage>
</organism>
<gene>
    <name evidence="2" type="ORF">GCM10008119_23340</name>
</gene>
<protein>
    <recommendedName>
        <fullName evidence="1">Outer membrane protein beta-barrel domain-containing protein</fullName>
    </recommendedName>
</protein>
<evidence type="ECO:0000259" key="1">
    <source>
        <dbReference type="Pfam" id="PF13568"/>
    </source>
</evidence>
<accession>A0ABQ2BK65</accession>
<dbReference type="Pfam" id="PF13568">
    <property type="entry name" value="OMP_b-brl_2"/>
    <property type="match status" value="1"/>
</dbReference>
<sequence>MIIVLNVRYKEKYNHKNLNTMKKLIFSIVFLIIGWASSQAQTFNLGIKAGVNLAKINADFASEENRLGYQVGAWARIGGASFYVQPEAYIGSKGNKFISFTNNSNTEIAAEGKVKFTTLDIPVLLGTKFGSKNLNVRVMAGPVLSLILDDSSTFSSAYQQATDFDNYKNQAFGIQAGAGVDVGAISVDLRYEAGLTNISKSEKYKQTPNLFQLSLGFKIL</sequence>
<comment type="caution">
    <text evidence="2">The sequence shown here is derived from an EMBL/GenBank/DDBJ whole genome shotgun (WGS) entry which is preliminary data.</text>
</comment>
<name>A0ABQ2BK65_9SPHI</name>
<evidence type="ECO:0000313" key="3">
    <source>
        <dbReference type="Proteomes" id="UP000645390"/>
    </source>
</evidence>
<reference evidence="3" key="1">
    <citation type="journal article" date="2019" name="Int. J. Syst. Evol. Microbiol.">
        <title>The Global Catalogue of Microorganisms (GCM) 10K type strain sequencing project: providing services to taxonomists for standard genome sequencing and annotation.</title>
        <authorList>
            <consortium name="The Broad Institute Genomics Platform"/>
            <consortium name="The Broad Institute Genome Sequencing Center for Infectious Disease"/>
            <person name="Wu L."/>
            <person name="Ma J."/>
        </authorList>
    </citation>
    <scope>NUCLEOTIDE SEQUENCE [LARGE SCALE GENOMIC DNA]</scope>
    <source>
        <strain evidence="3">CCM 8939</strain>
    </source>
</reference>
<dbReference type="EMBL" id="BMDJ01000006">
    <property type="protein sequence ID" value="GGI26576.1"/>
    <property type="molecule type" value="Genomic_DNA"/>
</dbReference>
<feature type="domain" description="Outer membrane protein beta-barrel" evidence="1">
    <location>
        <begin position="39"/>
        <end position="198"/>
    </location>
</feature>
<proteinExistence type="predicted"/>
<evidence type="ECO:0000313" key="2">
    <source>
        <dbReference type="EMBL" id="GGI26576.1"/>
    </source>
</evidence>
<dbReference type="Proteomes" id="UP000645390">
    <property type="component" value="Unassembled WGS sequence"/>
</dbReference>
<dbReference type="InterPro" id="IPR025665">
    <property type="entry name" value="Beta-barrel_OMP_2"/>
</dbReference>
<keyword evidence="3" id="KW-1185">Reference proteome</keyword>